<dbReference type="EMBL" id="BARS01047700">
    <property type="protein sequence ID" value="GAG29144.1"/>
    <property type="molecule type" value="Genomic_DNA"/>
</dbReference>
<evidence type="ECO:0000256" key="2">
    <source>
        <dbReference type="ARBA" id="ARBA00022598"/>
    </source>
</evidence>
<dbReference type="GO" id="GO:0005737">
    <property type="term" value="C:cytoplasm"/>
    <property type="evidence" value="ECO:0007669"/>
    <property type="project" value="TreeGrafter"/>
</dbReference>
<evidence type="ECO:0000256" key="4">
    <source>
        <dbReference type="ARBA" id="ARBA00022840"/>
    </source>
</evidence>
<dbReference type="Gene3D" id="3.40.1190.10">
    <property type="entry name" value="Mur-like, catalytic domain"/>
    <property type="match status" value="1"/>
</dbReference>
<proteinExistence type="inferred from homology"/>
<dbReference type="GO" id="GO:0004326">
    <property type="term" value="F:tetrahydrofolylpolyglutamate synthase activity"/>
    <property type="evidence" value="ECO:0007669"/>
    <property type="project" value="InterPro"/>
</dbReference>
<comment type="similarity">
    <text evidence="1">Belongs to the folylpolyglutamate synthase family.</text>
</comment>
<feature type="non-terminal residue" evidence="6">
    <location>
        <position position="184"/>
    </location>
</feature>
<dbReference type="AlphaFoldDB" id="X0WDU1"/>
<dbReference type="InterPro" id="IPR036565">
    <property type="entry name" value="Mur-like_cat_sf"/>
</dbReference>
<organism evidence="6">
    <name type="scientific">marine sediment metagenome</name>
    <dbReference type="NCBI Taxonomy" id="412755"/>
    <lineage>
        <taxon>unclassified sequences</taxon>
        <taxon>metagenomes</taxon>
        <taxon>ecological metagenomes</taxon>
    </lineage>
</organism>
<evidence type="ECO:0000256" key="1">
    <source>
        <dbReference type="ARBA" id="ARBA00008276"/>
    </source>
</evidence>
<name>X0WDU1_9ZZZZ</name>
<evidence type="ECO:0000256" key="3">
    <source>
        <dbReference type="ARBA" id="ARBA00022741"/>
    </source>
</evidence>
<dbReference type="SUPFAM" id="SSF53623">
    <property type="entry name" value="MurD-like peptide ligases, catalytic domain"/>
    <property type="match status" value="1"/>
</dbReference>
<accession>X0WDU1</accession>
<keyword evidence="3" id="KW-0547">Nucleotide-binding</keyword>
<keyword evidence="4" id="KW-0067">ATP-binding</keyword>
<comment type="caution">
    <text evidence="6">The sequence shown here is derived from an EMBL/GenBank/DDBJ whole genome shotgun (WGS) entry which is preliminary data.</text>
</comment>
<sequence length="184" mass="20837">MAKSVKTTRKKRTKKSTSRVATVKSKKAFRNYKEAIKYLFEKTDYEKETSLRYNITTFSLDRMEKLLSLLGHPHKKIHTAHIAGTKGKGSTATMLAKMLEANNYTVGLYTSPHVINLHERIMVNSQMISEPAMLGLLNRAYRPIERLAKTNPPTFFEIMTALAFMHFADTKVDIAVIETGLGGR</sequence>
<dbReference type="PANTHER" id="PTHR11136">
    <property type="entry name" value="FOLYLPOLYGLUTAMATE SYNTHASE-RELATED"/>
    <property type="match status" value="1"/>
</dbReference>
<evidence type="ECO:0000256" key="5">
    <source>
        <dbReference type="SAM" id="MobiDB-lite"/>
    </source>
</evidence>
<dbReference type="PANTHER" id="PTHR11136:SF0">
    <property type="entry name" value="DIHYDROFOLATE SYNTHETASE-RELATED"/>
    <property type="match status" value="1"/>
</dbReference>
<dbReference type="InterPro" id="IPR001645">
    <property type="entry name" value="Folylpolyglutamate_synth"/>
</dbReference>
<dbReference type="GO" id="GO:0005524">
    <property type="term" value="F:ATP binding"/>
    <property type="evidence" value="ECO:0007669"/>
    <property type="project" value="UniProtKB-KW"/>
</dbReference>
<feature type="compositionally biased region" description="Basic residues" evidence="5">
    <location>
        <begin position="1"/>
        <end position="17"/>
    </location>
</feature>
<evidence type="ECO:0000313" key="6">
    <source>
        <dbReference type="EMBL" id="GAG29144.1"/>
    </source>
</evidence>
<dbReference type="GO" id="GO:0008841">
    <property type="term" value="F:dihydrofolate synthase activity"/>
    <property type="evidence" value="ECO:0007669"/>
    <property type="project" value="TreeGrafter"/>
</dbReference>
<protein>
    <recommendedName>
        <fullName evidence="7">Mur ligase central domain-containing protein</fullName>
    </recommendedName>
</protein>
<reference evidence="6" key="1">
    <citation type="journal article" date="2014" name="Front. Microbiol.">
        <title>High frequency of phylogenetically diverse reductive dehalogenase-homologous genes in deep subseafloor sedimentary metagenomes.</title>
        <authorList>
            <person name="Kawai M."/>
            <person name="Futagami T."/>
            <person name="Toyoda A."/>
            <person name="Takaki Y."/>
            <person name="Nishi S."/>
            <person name="Hori S."/>
            <person name="Arai W."/>
            <person name="Tsubouchi T."/>
            <person name="Morono Y."/>
            <person name="Uchiyama I."/>
            <person name="Ito T."/>
            <person name="Fujiyama A."/>
            <person name="Inagaki F."/>
            <person name="Takami H."/>
        </authorList>
    </citation>
    <scope>NUCLEOTIDE SEQUENCE</scope>
    <source>
        <strain evidence="6">Expedition CK06-06</strain>
    </source>
</reference>
<keyword evidence="2" id="KW-0436">Ligase</keyword>
<evidence type="ECO:0008006" key="7">
    <source>
        <dbReference type="Google" id="ProtNLM"/>
    </source>
</evidence>
<feature type="region of interest" description="Disordered" evidence="5">
    <location>
        <begin position="1"/>
        <end position="20"/>
    </location>
</feature>
<gene>
    <name evidence="6" type="ORF">S01H1_71620</name>
</gene>